<dbReference type="AlphaFoldDB" id="A0A1J4KD63"/>
<dbReference type="InterPro" id="IPR018845">
    <property type="entry name" value="Initiator-bd"/>
</dbReference>
<feature type="domain" description="Initiator binding" evidence="1">
    <location>
        <begin position="41"/>
        <end position="167"/>
    </location>
</feature>
<evidence type="ECO:0000313" key="3">
    <source>
        <dbReference type="Proteomes" id="UP000179807"/>
    </source>
</evidence>
<protein>
    <recommendedName>
        <fullName evidence="1">Initiator binding domain-containing protein</fullName>
    </recommendedName>
</protein>
<dbReference type="RefSeq" id="XP_068360517.1">
    <property type="nucleotide sequence ID" value="XM_068503775.1"/>
</dbReference>
<gene>
    <name evidence="2" type="ORF">TRFO_24468</name>
</gene>
<proteinExistence type="predicted"/>
<name>A0A1J4KD63_9EUKA</name>
<comment type="caution">
    <text evidence="2">The sequence shown here is derived from an EMBL/GenBank/DDBJ whole genome shotgun (WGS) entry which is preliminary data.</text>
</comment>
<sequence>MLFPVFQKLYFCHSESKRKSFLMNEHCTAELPQFWEFLNKNDKKQYIYMRKTLSSKVCKNHRNHSRQTFVQIVNTIKTFSIRNNADDWKRCLVCGIFWLPNNEIAVNSKQLCLLLSKCKSSINGSFQSIHYIAATNSFEKVKTLVETLPFSKTSLIELRQWTVRQLDTGQPHYIRIQKDKKDDSITHFFSQASFADYNISDNDDIDNEILFDNMDLDFKDESIL</sequence>
<keyword evidence="3" id="KW-1185">Reference proteome</keyword>
<evidence type="ECO:0000313" key="2">
    <source>
        <dbReference type="EMBL" id="OHT07381.1"/>
    </source>
</evidence>
<dbReference type="EMBL" id="MLAK01000699">
    <property type="protein sequence ID" value="OHT07381.1"/>
    <property type="molecule type" value="Genomic_DNA"/>
</dbReference>
<dbReference type="Pfam" id="PF10416">
    <property type="entry name" value="IBD"/>
    <property type="match status" value="1"/>
</dbReference>
<dbReference type="Proteomes" id="UP000179807">
    <property type="component" value="Unassembled WGS sequence"/>
</dbReference>
<reference evidence="2" key="1">
    <citation type="submission" date="2016-10" db="EMBL/GenBank/DDBJ databases">
        <authorList>
            <person name="Benchimol M."/>
            <person name="Almeida L.G."/>
            <person name="Vasconcelos A.T."/>
            <person name="Perreira-Neves A."/>
            <person name="Rosa I.A."/>
            <person name="Tasca T."/>
            <person name="Bogo M.R."/>
            <person name="de Souza W."/>
        </authorList>
    </citation>
    <scope>NUCLEOTIDE SEQUENCE [LARGE SCALE GENOMIC DNA]</scope>
    <source>
        <strain evidence="2">K</strain>
    </source>
</reference>
<accession>A0A1J4KD63</accession>
<evidence type="ECO:0000259" key="1">
    <source>
        <dbReference type="Pfam" id="PF10416"/>
    </source>
</evidence>
<organism evidence="2 3">
    <name type="scientific">Tritrichomonas foetus</name>
    <dbReference type="NCBI Taxonomy" id="1144522"/>
    <lineage>
        <taxon>Eukaryota</taxon>
        <taxon>Metamonada</taxon>
        <taxon>Parabasalia</taxon>
        <taxon>Tritrichomonadida</taxon>
        <taxon>Tritrichomonadidae</taxon>
        <taxon>Tritrichomonas</taxon>
    </lineage>
</organism>
<dbReference type="GeneID" id="94838479"/>
<dbReference type="VEuPathDB" id="TrichDB:TRFO_24468"/>